<dbReference type="PROSITE" id="PS51379">
    <property type="entry name" value="4FE4S_FER_2"/>
    <property type="match status" value="1"/>
</dbReference>
<reference evidence="7 8" key="1">
    <citation type="submission" date="2021-03" db="EMBL/GenBank/DDBJ databases">
        <title>Genomic Encyclopedia of Type Strains, Phase IV (KMG-IV): sequencing the most valuable type-strain genomes for metagenomic binning, comparative biology and taxonomic classification.</title>
        <authorList>
            <person name="Goeker M."/>
        </authorList>
    </citation>
    <scope>NUCLEOTIDE SEQUENCE [LARGE SCALE GENOMIC DNA]</scope>
    <source>
        <strain evidence="7 8">DSM 27512</strain>
    </source>
</reference>
<dbReference type="RefSeq" id="WP_209661426.1">
    <property type="nucleotide sequence ID" value="NZ_JAGGLI010000027.1"/>
</dbReference>
<gene>
    <name evidence="7" type="ORF">J2Z35_002175</name>
</gene>
<dbReference type="InterPro" id="IPR017900">
    <property type="entry name" value="4Fe4S_Fe_S_CS"/>
</dbReference>
<evidence type="ECO:0000256" key="3">
    <source>
        <dbReference type="ARBA" id="ARBA00023002"/>
    </source>
</evidence>
<evidence type="ECO:0000259" key="6">
    <source>
        <dbReference type="PROSITE" id="PS51379"/>
    </source>
</evidence>
<keyword evidence="8" id="KW-1185">Reference proteome</keyword>
<proteinExistence type="predicted"/>
<evidence type="ECO:0000256" key="5">
    <source>
        <dbReference type="ARBA" id="ARBA00023014"/>
    </source>
</evidence>
<feature type="domain" description="4Fe-4S ferredoxin-type" evidence="6">
    <location>
        <begin position="17"/>
        <end position="50"/>
    </location>
</feature>
<evidence type="ECO:0000256" key="1">
    <source>
        <dbReference type="ARBA" id="ARBA00022485"/>
    </source>
</evidence>
<evidence type="ECO:0000256" key="4">
    <source>
        <dbReference type="ARBA" id="ARBA00023004"/>
    </source>
</evidence>
<accession>A0ABS4KKU3</accession>
<dbReference type="InterPro" id="IPR017896">
    <property type="entry name" value="4Fe4S_Fe-S-bd"/>
</dbReference>
<dbReference type="Pfam" id="PF13183">
    <property type="entry name" value="Fer4_8"/>
    <property type="match status" value="1"/>
</dbReference>
<dbReference type="PANTHER" id="PTHR43255">
    <property type="entry name" value="IRON-SULFUR-BINDING OXIDOREDUCTASE FADF-RELATED-RELATED"/>
    <property type="match status" value="1"/>
</dbReference>
<dbReference type="PANTHER" id="PTHR43255:SF1">
    <property type="entry name" value="IRON-SULFUR-BINDING OXIDOREDUCTASE FADF-RELATED"/>
    <property type="match status" value="1"/>
</dbReference>
<dbReference type="PROSITE" id="PS00198">
    <property type="entry name" value="4FE4S_FER_1"/>
    <property type="match status" value="2"/>
</dbReference>
<organism evidence="7 8">
    <name type="scientific">Acetoanaerobium pronyense</name>
    <dbReference type="NCBI Taxonomy" id="1482736"/>
    <lineage>
        <taxon>Bacteria</taxon>
        <taxon>Bacillati</taxon>
        <taxon>Bacillota</taxon>
        <taxon>Clostridia</taxon>
        <taxon>Peptostreptococcales</taxon>
        <taxon>Filifactoraceae</taxon>
        <taxon>Acetoanaerobium</taxon>
    </lineage>
</organism>
<dbReference type="InterPro" id="IPR009051">
    <property type="entry name" value="Helical_ferredxn"/>
</dbReference>
<dbReference type="Proteomes" id="UP001314903">
    <property type="component" value="Unassembled WGS sequence"/>
</dbReference>
<keyword evidence="5" id="KW-0411">Iron-sulfur</keyword>
<name>A0ABS4KKU3_9FIRM</name>
<evidence type="ECO:0000313" key="8">
    <source>
        <dbReference type="Proteomes" id="UP001314903"/>
    </source>
</evidence>
<dbReference type="EMBL" id="JAGGLI010000027">
    <property type="protein sequence ID" value="MBP2028374.1"/>
    <property type="molecule type" value="Genomic_DNA"/>
</dbReference>
<keyword evidence="2" id="KW-0479">Metal-binding</keyword>
<dbReference type="Gene3D" id="1.10.1060.10">
    <property type="entry name" value="Alpha-helical ferredoxin"/>
    <property type="match status" value="1"/>
</dbReference>
<evidence type="ECO:0000313" key="7">
    <source>
        <dbReference type="EMBL" id="MBP2028374.1"/>
    </source>
</evidence>
<protein>
    <submittedName>
        <fullName evidence="7">Heterodisulfide reductase subunit C</fullName>
        <ecNumber evidence="7">1.8.98.1</ecNumber>
    </submittedName>
</protein>
<sequence length="136" mass="15181">MTRIKVSPNNKTKELNQILEISGENILNCMQCGKCSASCPIGSDMDILPHQVVRLLQIGSIEKILNSSSIWNCASCFTCGARCPRNVDISKLMEGIRLTIIRKKGKSELKVDDIPMKIDEKIPQQAIVSGFRKYNK</sequence>
<comment type="caution">
    <text evidence="7">The sequence shown here is derived from an EMBL/GenBank/DDBJ whole genome shotgun (WGS) entry which is preliminary data.</text>
</comment>
<dbReference type="EC" id="1.8.98.1" evidence="7"/>
<keyword evidence="1" id="KW-0004">4Fe-4S</keyword>
<evidence type="ECO:0000256" key="2">
    <source>
        <dbReference type="ARBA" id="ARBA00022723"/>
    </source>
</evidence>
<keyword evidence="4" id="KW-0408">Iron</keyword>
<dbReference type="SUPFAM" id="SSF46548">
    <property type="entry name" value="alpha-helical ferredoxin"/>
    <property type="match status" value="1"/>
</dbReference>
<keyword evidence="3 7" id="KW-0560">Oxidoreductase</keyword>
<dbReference type="InterPro" id="IPR051460">
    <property type="entry name" value="HdrC_iron-sulfur_subunit"/>
</dbReference>
<dbReference type="GO" id="GO:0051912">
    <property type="term" value="F:CoB--CoM heterodisulfide reductase activity"/>
    <property type="evidence" value="ECO:0007669"/>
    <property type="project" value="UniProtKB-EC"/>
</dbReference>